<dbReference type="EMBL" id="UYJE01007939">
    <property type="protein sequence ID" value="VDI59384.1"/>
    <property type="molecule type" value="Genomic_DNA"/>
</dbReference>
<evidence type="ECO:0000256" key="1">
    <source>
        <dbReference type="SAM" id="MobiDB-lite"/>
    </source>
</evidence>
<proteinExistence type="predicted"/>
<dbReference type="OrthoDB" id="6192032at2759"/>
<feature type="region of interest" description="Disordered" evidence="1">
    <location>
        <begin position="1"/>
        <end position="40"/>
    </location>
</feature>
<evidence type="ECO:0000313" key="3">
    <source>
        <dbReference type="Proteomes" id="UP000596742"/>
    </source>
</evidence>
<accession>A0A8B6G6B4</accession>
<dbReference type="Proteomes" id="UP000596742">
    <property type="component" value="Unassembled WGS sequence"/>
</dbReference>
<name>A0A8B6G6B4_MYTGA</name>
<dbReference type="AlphaFoldDB" id="A0A8B6G6B4"/>
<gene>
    <name evidence="2" type="ORF">MGAL_10B007404</name>
</gene>
<comment type="caution">
    <text evidence="2">The sequence shown here is derived from an EMBL/GenBank/DDBJ whole genome shotgun (WGS) entry which is preliminary data.</text>
</comment>
<protein>
    <submittedName>
        <fullName evidence="2">Uncharacterized protein</fullName>
    </submittedName>
</protein>
<sequence length="85" mass="10211">MYMQGRHDVKKRAQKEDDLQQPPSKRQRTDGIDQPSEERLREKRYITTAVLNDGVDNIRLQPSNNEERYDLMLFFKENQVDFVQI</sequence>
<evidence type="ECO:0000313" key="2">
    <source>
        <dbReference type="EMBL" id="VDI59384.1"/>
    </source>
</evidence>
<organism evidence="2 3">
    <name type="scientific">Mytilus galloprovincialis</name>
    <name type="common">Mediterranean mussel</name>
    <dbReference type="NCBI Taxonomy" id="29158"/>
    <lineage>
        <taxon>Eukaryota</taxon>
        <taxon>Metazoa</taxon>
        <taxon>Spiralia</taxon>
        <taxon>Lophotrochozoa</taxon>
        <taxon>Mollusca</taxon>
        <taxon>Bivalvia</taxon>
        <taxon>Autobranchia</taxon>
        <taxon>Pteriomorphia</taxon>
        <taxon>Mytilida</taxon>
        <taxon>Mytiloidea</taxon>
        <taxon>Mytilidae</taxon>
        <taxon>Mytilinae</taxon>
        <taxon>Mytilus</taxon>
    </lineage>
</organism>
<reference evidence="2" key="1">
    <citation type="submission" date="2018-11" db="EMBL/GenBank/DDBJ databases">
        <authorList>
            <person name="Alioto T."/>
            <person name="Alioto T."/>
        </authorList>
    </citation>
    <scope>NUCLEOTIDE SEQUENCE</scope>
</reference>
<keyword evidence="3" id="KW-1185">Reference proteome</keyword>
<feature type="compositionally biased region" description="Basic and acidic residues" evidence="1">
    <location>
        <begin position="27"/>
        <end position="40"/>
    </location>
</feature>